<evidence type="ECO:0000256" key="1">
    <source>
        <dbReference type="ARBA" id="ARBA00008455"/>
    </source>
</evidence>
<dbReference type="InterPro" id="IPR000668">
    <property type="entry name" value="Peptidase_C1A_C"/>
</dbReference>
<dbReference type="InterPro" id="IPR039417">
    <property type="entry name" value="Peptidase_C1A_papain-like"/>
</dbReference>
<comment type="caution">
    <text evidence="9">The sequence shown here is derived from an EMBL/GenBank/DDBJ whole genome shotgun (WGS) entry which is preliminary data.</text>
</comment>
<keyword evidence="4" id="KW-0788">Thiol protease</keyword>
<evidence type="ECO:0000259" key="8">
    <source>
        <dbReference type="SMART" id="SM00848"/>
    </source>
</evidence>
<dbReference type="PANTHER" id="PTHR12411">
    <property type="entry name" value="CYSTEINE PROTEASE FAMILY C1-RELATED"/>
    <property type="match status" value="1"/>
</dbReference>
<keyword evidence="3" id="KW-0378">Hydrolase</keyword>
<dbReference type="PROSITE" id="PS00639">
    <property type="entry name" value="THIOL_PROTEASE_HIS"/>
    <property type="match status" value="1"/>
</dbReference>
<proteinExistence type="inferred from homology"/>
<comment type="similarity">
    <text evidence="1">Belongs to the peptidase C1 family.</text>
</comment>
<dbReference type="InterPro" id="IPR000169">
    <property type="entry name" value="Pept_cys_AS"/>
</dbReference>
<gene>
    <name evidence="9" type="ORF">QE152_g3468</name>
</gene>
<dbReference type="GO" id="GO:0006508">
    <property type="term" value="P:proteolysis"/>
    <property type="evidence" value="ECO:0007669"/>
    <property type="project" value="UniProtKB-KW"/>
</dbReference>
<accession>A0AAW1N682</accession>
<evidence type="ECO:0000256" key="5">
    <source>
        <dbReference type="ARBA" id="ARBA00023145"/>
    </source>
</evidence>
<evidence type="ECO:0000256" key="3">
    <source>
        <dbReference type="ARBA" id="ARBA00022801"/>
    </source>
</evidence>
<evidence type="ECO:0000259" key="7">
    <source>
        <dbReference type="SMART" id="SM00645"/>
    </source>
</evidence>
<dbReference type="Pfam" id="PF08246">
    <property type="entry name" value="Inhibitor_I29"/>
    <property type="match status" value="1"/>
</dbReference>
<dbReference type="PROSITE" id="PS00139">
    <property type="entry name" value="THIOL_PROTEASE_CYS"/>
    <property type="match status" value="1"/>
</dbReference>
<dbReference type="InterPro" id="IPR013128">
    <property type="entry name" value="Peptidase_C1A"/>
</dbReference>
<dbReference type="PROSITE" id="PS00640">
    <property type="entry name" value="THIOL_PROTEASE_ASN"/>
    <property type="match status" value="1"/>
</dbReference>
<reference evidence="9 10" key="1">
    <citation type="journal article" date="2024" name="BMC Genomics">
        <title>De novo assembly and annotation of Popillia japonica's genome with initial clues to its potential as an invasive pest.</title>
        <authorList>
            <person name="Cucini C."/>
            <person name="Boschi S."/>
            <person name="Funari R."/>
            <person name="Cardaioli E."/>
            <person name="Iannotti N."/>
            <person name="Marturano G."/>
            <person name="Paoli F."/>
            <person name="Bruttini M."/>
            <person name="Carapelli A."/>
            <person name="Frati F."/>
            <person name="Nardi F."/>
        </authorList>
    </citation>
    <scope>NUCLEOTIDE SEQUENCE [LARGE SCALE GENOMIC DNA]</scope>
    <source>
        <strain evidence="9">DMR45628</strain>
    </source>
</reference>
<dbReference type="InterPro" id="IPR025661">
    <property type="entry name" value="Pept_asp_AS"/>
</dbReference>
<evidence type="ECO:0000256" key="6">
    <source>
        <dbReference type="ARBA" id="ARBA00023157"/>
    </source>
</evidence>
<organism evidence="9 10">
    <name type="scientific">Popillia japonica</name>
    <name type="common">Japanese beetle</name>
    <dbReference type="NCBI Taxonomy" id="7064"/>
    <lineage>
        <taxon>Eukaryota</taxon>
        <taxon>Metazoa</taxon>
        <taxon>Ecdysozoa</taxon>
        <taxon>Arthropoda</taxon>
        <taxon>Hexapoda</taxon>
        <taxon>Insecta</taxon>
        <taxon>Pterygota</taxon>
        <taxon>Neoptera</taxon>
        <taxon>Endopterygota</taxon>
        <taxon>Coleoptera</taxon>
        <taxon>Polyphaga</taxon>
        <taxon>Scarabaeiformia</taxon>
        <taxon>Scarabaeidae</taxon>
        <taxon>Rutelinae</taxon>
        <taxon>Popillia</taxon>
    </lineage>
</organism>
<evidence type="ECO:0000313" key="10">
    <source>
        <dbReference type="Proteomes" id="UP001458880"/>
    </source>
</evidence>
<name>A0AAW1N682_POPJA</name>
<sequence>MVTLENTKYKCITSLITMKTAVMMMLSNLLILIIASEAIAAILPVNILINESTENPESILEVESYFPTNNRNSFTDLVKEQWETFKVSYNKSYESQVEESFRMRIYMENSRIIAKHNRLYQNGMVSFSMKENKFADLLHYEFVQMMNGLRHLSNDDLQDEEASTFITPANVDLPSRVDWRKNGAVTEVKDQGQCGSCWAFSATGSLEGQHFRKTKKLVSLSEQNLVDCSERFGNQGCEGGLMTNAFKYVKANHGIDTEKSYPYEAEDDRCRYNPKNSGATDTGYKSISSGNEKALQSAVATVGPISVGIDASQPSFQFYSSGVYYEPECSTEELDHGVLAVGYDSQGEHDYWIVKNSWGEDWGMQGYINMARNKDNNCGIATMASYPLV</sequence>
<feature type="domain" description="Cathepsin propeptide inhibitor" evidence="8">
    <location>
        <begin position="82"/>
        <end position="142"/>
    </location>
</feature>
<dbReference type="GO" id="GO:0008234">
    <property type="term" value="F:cysteine-type peptidase activity"/>
    <property type="evidence" value="ECO:0007669"/>
    <property type="project" value="UniProtKB-KW"/>
</dbReference>
<keyword evidence="10" id="KW-1185">Reference proteome</keyword>
<dbReference type="CDD" id="cd02248">
    <property type="entry name" value="Peptidase_C1A"/>
    <property type="match status" value="1"/>
</dbReference>
<feature type="domain" description="Peptidase C1A papain C-terminal" evidence="7">
    <location>
        <begin position="173"/>
        <end position="388"/>
    </location>
</feature>
<dbReference type="InterPro" id="IPR013201">
    <property type="entry name" value="Prot_inhib_I29"/>
</dbReference>
<keyword evidence="5" id="KW-0865">Zymogen</keyword>
<evidence type="ECO:0000256" key="4">
    <source>
        <dbReference type="ARBA" id="ARBA00022807"/>
    </source>
</evidence>
<evidence type="ECO:0000256" key="2">
    <source>
        <dbReference type="ARBA" id="ARBA00022670"/>
    </source>
</evidence>
<dbReference type="InterPro" id="IPR025660">
    <property type="entry name" value="Pept_his_AS"/>
</dbReference>
<dbReference type="AlphaFoldDB" id="A0AAW1N682"/>
<evidence type="ECO:0000313" key="9">
    <source>
        <dbReference type="EMBL" id="KAK9753297.1"/>
    </source>
</evidence>
<dbReference type="InterPro" id="IPR038765">
    <property type="entry name" value="Papain-like_cys_pep_sf"/>
</dbReference>
<dbReference type="EMBL" id="JASPKY010000014">
    <property type="protein sequence ID" value="KAK9753297.1"/>
    <property type="molecule type" value="Genomic_DNA"/>
</dbReference>
<dbReference type="Gene3D" id="3.90.70.10">
    <property type="entry name" value="Cysteine proteinases"/>
    <property type="match status" value="1"/>
</dbReference>
<dbReference type="PRINTS" id="PR00705">
    <property type="entry name" value="PAPAIN"/>
</dbReference>
<protein>
    <submittedName>
        <fullName evidence="9">Papain family cysteine protease</fullName>
    </submittedName>
</protein>
<dbReference type="Pfam" id="PF00112">
    <property type="entry name" value="Peptidase_C1"/>
    <property type="match status" value="1"/>
</dbReference>
<dbReference type="FunFam" id="3.90.70.10:FF:000006">
    <property type="entry name" value="Cathepsin S"/>
    <property type="match status" value="1"/>
</dbReference>
<keyword evidence="2 9" id="KW-0645">Protease</keyword>
<dbReference type="SMART" id="SM00645">
    <property type="entry name" value="Pept_C1"/>
    <property type="match status" value="1"/>
</dbReference>
<keyword evidence="6" id="KW-1015">Disulfide bond</keyword>
<dbReference type="SMART" id="SM00848">
    <property type="entry name" value="Inhibitor_I29"/>
    <property type="match status" value="1"/>
</dbReference>
<dbReference type="SUPFAM" id="SSF54001">
    <property type="entry name" value="Cysteine proteinases"/>
    <property type="match status" value="1"/>
</dbReference>
<dbReference type="Proteomes" id="UP001458880">
    <property type="component" value="Unassembled WGS sequence"/>
</dbReference>